<feature type="non-terminal residue" evidence="1">
    <location>
        <position position="1"/>
    </location>
</feature>
<feature type="non-terminal residue" evidence="1">
    <location>
        <position position="103"/>
    </location>
</feature>
<name>A0ABW7LIA1_9BURK</name>
<dbReference type="EMBL" id="JBIMPM010000269">
    <property type="protein sequence ID" value="MFH5256278.1"/>
    <property type="molecule type" value="Genomic_DNA"/>
</dbReference>
<reference evidence="1 2" key="1">
    <citation type="submission" date="2024-10" db="EMBL/GenBank/DDBJ databases">
        <title>Burkholderia semiarida in Mexico.</title>
        <authorList>
            <person name="Estrada P."/>
        </authorList>
    </citation>
    <scope>NUCLEOTIDE SEQUENCE [LARGE SCALE GENOMIC DNA]</scope>
    <source>
        <strain evidence="1 2">CLM7-1</strain>
    </source>
</reference>
<keyword evidence="2" id="KW-1185">Reference proteome</keyword>
<evidence type="ECO:0000313" key="1">
    <source>
        <dbReference type="EMBL" id="MFH5256278.1"/>
    </source>
</evidence>
<comment type="caution">
    <text evidence="1">The sequence shown here is derived from an EMBL/GenBank/DDBJ whole genome shotgun (WGS) entry which is preliminary data.</text>
</comment>
<proteinExistence type="predicted"/>
<protein>
    <submittedName>
        <fullName evidence="1">Chromosome partitioning protein ParB</fullName>
    </submittedName>
</protein>
<dbReference type="Proteomes" id="UP001609186">
    <property type="component" value="Unassembled WGS sequence"/>
</dbReference>
<evidence type="ECO:0000313" key="2">
    <source>
        <dbReference type="Proteomes" id="UP001609186"/>
    </source>
</evidence>
<accession>A0ABW7LIA1</accession>
<organism evidence="1 2">
    <name type="scientific">Burkholderia semiarida</name>
    <dbReference type="NCBI Taxonomy" id="2843303"/>
    <lineage>
        <taxon>Bacteria</taxon>
        <taxon>Pseudomonadati</taxon>
        <taxon>Pseudomonadota</taxon>
        <taxon>Betaproteobacteria</taxon>
        <taxon>Burkholderiales</taxon>
        <taxon>Burkholderiaceae</taxon>
        <taxon>Burkholderia</taxon>
        <taxon>Burkholderia cepacia complex</taxon>
    </lineage>
</organism>
<sequence length="103" mass="11031">ADEAPKAAAMSDRLAQRLSAHRTAALQTEVARHPQVALAALVHGMVQTILQGSHYGHDLPLGVRLTVQDRLEGMAPDWPESPAAVALHEAQQAWGEKLPEDSA</sequence>
<gene>
    <name evidence="1" type="ORF">ACGTRS_34145</name>
</gene>